<keyword evidence="2" id="KW-1003">Cell membrane</keyword>
<reference evidence="7" key="1">
    <citation type="submission" date="2020-11" db="EMBL/GenBank/DDBJ databases">
        <title>Azospira restricta DSM 18626 genome sequence.</title>
        <authorList>
            <person name="Moe W.M."/>
        </authorList>
    </citation>
    <scope>NUCLEOTIDE SEQUENCE</scope>
    <source>
        <strain evidence="7">DSM 18626</strain>
    </source>
</reference>
<evidence type="ECO:0000256" key="5">
    <source>
        <dbReference type="ARBA" id="ARBA00023136"/>
    </source>
</evidence>
<dbReference type="Proteomes" id="UP000663444">
    <property type="component" value="Chromosome"/>
</dbReference>
<comment type="subcellular location">
    <subcellularLocation>
        <location evidence="1">Cell membrane</location>
        <topology evidence="1">Multi-pass membrane protein</topology>
    </subcellularLocation>
</comment>
<feature type="transmembrane region" description="Helical" evidence="6">
    <location>
        <begin position="87"/>
        <end position="107"/>
    </location>
</feature>
<dbReference type="PANTHER" id="PTHR30482">
    <property type="entry name" value="HIGH-AFFINITY BRANCHED-CHAIN AMINO ACID TRANSPORT SYSTEM PERMEASE"/>
    <property type="match status" value="1"/>
</dbReference>
<dbReference type="KEGG" id="ares:IWH25_11840"/>
<proteinExistence type="predicted"/>
<evidence type="ECO:0000256" key="2">
    <source>
        <dbReference type="ARBA" id="ARBA00022475"/>
    </source>
</evidence>
<evidence type="ECO:0000256" key="3">
    <source>
        <dbReference type="ARBA" id="ARBA00022692"/>
    </source>
</evidence>
<dbReference type="EMBL" id="CP064781">
    <property type="protein sequence ID" value="QRJ62474.1"/>
    <property type="molecule type" value="Genomic_DNA"/>
</dbReference>
<sequence>MSIVKNLSAPTQPALLVAAAVLAAGAWLMPAWLTFLLTLAFAKALVVLGVVIQMRAGLVSFGQALFYCVGGYGAGLGAQYLGLTDAFALLAVGTVAAVVVALVCGFLLTRYREIFYAMLTLALSMILYGVLVKSSALGSTDGFNVAPPSFLGWVPEGIEKKRALYLLTVLIALGVALAFHRFLESGLGRVTEAVRENEIRVEYLGLSPRWLLFANYVAAAGVSALGGGLTALATGHIDPDMAFWTTSGEFVFIAILGGTGHVVAPFIGAIVFSVIRTFAIQEAPNLWQMTLGLILLALVLFLPKGLWSLVQRRRKESGKDRAATSPQPAAAEVSQ</sequence>
<dbReference type="PANTHER" id="PTHR30482:SF17">
    <property type="entry name" value="ABC TRANSPORTER ATP-BINDING PROTEIN"/>
    <property type="match status" value="1"/>
</dbReference>
<name>A0A974PVY0_9RHOO</name>
<evidence type="ECO:0000313" key="7">
    <source>
        <dbReference type="EMBL" id="QRJ62474.1"/>
    </source>
</evidence>
<dbReference type="RefSeq" id="WP_203386006.1">
    <property type="nucleotide sequence ID" value="NZ_CP064781.1"/>
</dbReference>
<evidence type="ECO:0000313" key="8">
    <source>
        <dbReference type="Proteomes" id="UP000663444"/>
    </source>
</evidence>
<evidence type="ECO:0000256" key="6">
    <source>
        <dbReference type="SAM" id="Phobius"/>
    </source>
</evidence>
<evidence type="ECO:0000256" key="1">
    <source>
        <dbReference type="ARBA" id="ARBA00004651"/>
    </source>
</evidence>
<dbReference type="AlphaFoldDB" id="A0A974PVY0"/>
<evidence type="ECO:0000256" key="4">
    <source>
        <dbReference type="ARBA" id="ARBA00022989"/>
    </source>
</evidence>
<organism evidence="7 8">
    <name type="scientific">Azospira restricta</name>
    <dbReference type="NCBI Taxonomy" id="404405"/>
    <lineage>
        <taxon>Bacteria</taxon>
        <taxon>Pseudomonadati</taxon>
        <taxon>Pseudomonadota</taxon>
        <taxon>Betaproteobacteria</taxon>
        <taxon>Rhodocyclales</taxon>
        <taxon>Rhodocyclaceae</taxon>
        <taxon>Azospira</taxon>
    </lineage>
</organism>
<keyword evidence="8" id="KW-1185">Reference proteome</keyword>
<feature type="transmembrane region" description="Helical" evidence="6">
    <location>
        <begin position="163"/>
        <end position="183"/>
    </location>
</feature>
<keyword evidence="5 6" id="KW-0472">Membrane</keyword>
<dbReference type="GO" id="GO:0005886">
    <property type="term" value="C:plasma membrane"/>
    <property type="evidence" value="ECO:0007669"/>
    <property type="project" value="UniProtKB-SubCell"/>
</dbReference>
<accession>A0A974PVY0</accession>
<protein>
    <submittedName>
        <fullName evidence="7">Branched-chain amino acid ABC transporter permease</fullName>
    </submittedName>
</protein>
<keyword evidence="4 6" id="KW-1133">Transmembrane helix</keyword>
<dbReference type="InterPro" id="IPR001851">
    <property type="entry name" value="ABC_transp_permease"/>
</dbReference>
<gene>
    <name evidence="7" type="ORF">IWH25_11840</name>
</gene>
<feature type="transmembrane region" description="Helical" evidence="6">
    <location>
        <begin position="286"/>
        <end position="307"/>
    </location>
</feature>
<feature type="transmembrane region" description="Helical" evidence="6">
    <location>
        <begin position="250"/>
        <end position="274"/>
    </location>
</feature>
<dbReference type="GO" id="GO:0015658">
    <property type="term" value="F:branched-chain amino acid transmembrane transporter activity"/>
    <property type="evidence" value="ECO:0007669"/>
    <property type="project" value="InterPro"/>
</dbReference>
<dbReference type="Pfam" id="PF02653">
    <property type="entry name" value="BPD_transp_2"/>
    <property type="match status" value="1"/>
</dbReference>
<dbReference type="CDD" id="cd06581">
    <property type="entry name" value="TM_PBP1_LivM_like"/>
    <property type="match status" value="1"/>
</dbReference>
<dbReference type="InterPro" id="IPR043428">
    <property type="entry name" value="LivM-like"/>
</dbReference>
<keyword evidence="3 6" id="KW-0812">Transmembrane</keyword>
<feature type="transmembrane region" description="Helical" evidence="6">
    <location>
        <begin position="114"/>
        <end position="131"/>
    </location>
</feature>